<keyword evidence="2" id="KW-1185">Reference proteome</keyword>
<feature type="non-terminal residue" evidence="1">
    <location>
        <position position="1"/>
    </location>
</feature>
<name>A0ACC3D093_9PEZI</name>
<proteinExistence type="predicted"/>
<accession>A0ACC3D093</accession>
<evidence type="ECO:0000313" key="2">
    <source>
        <dbReference type="Proteomes" id="UP001186974"/>
    </source>
</evidence>
<sequence length="117" mass="13382">NDWRGRRDDFQKSGYRDGDDEFGRDKKRRGGGGHRDDRRDNKRKERENDREKETKIDENGIPVVQTSPTKTRDGKANGADVKEEQAPKGDKKRARDDDGADEQALKKTKPETEAVKA</sequence>
<dbReference type="Proteomes" id="UP001186974">
    <property type="component" value="Unassembled WGS sequence"/>
</dbReference>
<gene>
    <name evidence="1" type="ORF">LTS18_009768</name>
</gene>
<organism evidence="1 2">
    <name type="scientific">Coniosporium uncinatum</name>
    <dbReference type="NCBI Taxonomy" id="93489"/>
    <lineage>
        <taxon>Eukaryota</taxon>
        <taxon>Fungi</taxon>
        <taxon>Dikarya</taxon>
        <taxon>Ascomycota</taxon>
        <taxon>Pezizomycotina</taxon>
        <taxon>Dothideomycetes</taxon>
        <taxon>Dothideomycetes incertae sedis</taxon>
        <taxon>Coniosporium</taxon>
    </lineage>
</organism>
<reference evidence="1" key="1">
    <citation type="submission" date="2024-09" db="EMBL/GenBank/DDBJ databases">
        <title>Black Yeasts Isolated from many extreme environments.</title>
        <authorList>
            <person name="Coleine C."/>
            <person name="Stajich J.E."/>
            <person name="Selbmann L."/>
        </authorList>
    </citation>
    <scope>NUCLEOTIDE SEQUENCE</scope>
    <source>
        <strain evidence="1">CCFEE 5737</strain>
    </source>
</reference>
<evidence type="ECO:0000313" key="1">
    <source>
        <dbReference type="EMBL" id="KAK3059916.1"/>
    </source>
</evidence>
<comment type="caution">
    <text evidence="1">The sequence shown here is derived from an EMBL/GenBank/DDBJ whole genome shotgun (WGS) entry which is preliminary data.</text>
</comment>
<protein>
    <submittedName>
        <fullName evidence="1">Uncharacterized protein</fullName>
    </submittedName>
</protein>
<dbReference type="EMBL" id="JAWDJW010009005">
    <property type="protein sequence ID" value="KAK3059916.1"/>
    <property type="molecule type" value="Genomic_DNA"/>
</dbReference>